<reference evidence="2 3" key="1">
    <citation type="submission" date="2012-08" db="EMBL/GenBank/DDBJ databases">
        <title>Whole genome shotgun sequence of Kineosphaera limosa NBRC 100340.</title>
        <authorList>
            <person name="Yoshida I."/>
            <person name="Isaki S."/>
            <person name="Hosoyama A."/>
            <person name="Tsuchikane K."/>
            <person name="Katsumata H."/>
            <person name="Ando Y."/>
            <person name="Ohji S."/>
            <person name="Hamada M."/>
            <person name="Tamura T."/>
            <person name="Yamazoe A."/>
            <person name="Yamazaki S."/>
            <person name="Fujita N."/>
        </authorList>
    </citation>
    <scope>NUCLEOTIDE SEQUENCE [LARGE SCALE GENOMIC DNA]</scope>
    <source>
        <strain evidence="2 3">NBRC 100340</strain>
    </source>
</reference>
<name>K6WW30_9MICO</name>
<gene>
    <name evidence="2" type="ORF">KILIM_096_00060</name>
</gene>
<dbReference type="AlphaFoldDB" id="K6WW30"/>
<sequence length="193" mass="20843">MADLTIVESLSLDGVMQAPGRPDEDTRDGFDAGGWGVAYGDEVAAREMGAGMMRPSALLFGRRTYEDFHRAWGGRTDNPFTPVLAAKTKYVVTNTLTDPLPWENSHALRGDAIESVTRLKKSGGDDLVLLGCGELARTLIDAGLVDEYTLLIHPLVLGQGQQLFPRTGLRRDLALKRCVPTTTGVVVATYAPV</sequence>
<organism evidence="2 3">
    <name type="scientific">Kineosphaera limosa NBRC 100340</name>
    <dbReference type="NCBI Taxonomy" id="1184609"/>
    <lineage>
        <taxon>Bacteria</taxon>
        <taxon>Bacillati</taxon>
        <taxon>Actinomycetota</taxon>
        <taxon>Actinomycetes</taxon>
        <taxon>Micrococcales</taxon>
        <taxon>Dermatophilaceae</taxon>
        <taxon>Kineosphaera</taxon>
    </lineage>
</organism>
<evidence type="ECO:0000313" key="3">
    <source>
        <dbReference type="Proteomes" id="UP000008366"/>
    </source>
</evidence>
<dbReference type="PANTHER" id="PTHR38011">
    <property type="entry name" value="DIHYDROFOLATE REDUCTASE FAMILY PROTEIN (AFU_ORTHOLOGUE AFUA_8G06820)"/>
    <property type="match status" value="1"/>
</dbReference>
<evidence type="ECO:0000313" key="2">
    <source>
        <dbReference type="EMBL" id="GAB98041.1"/>
    </source>
</evidence>
<dbReference type="GO" id="GO:0008703">
    <property type="term" value="F:5-amino-6-(5-phosphoribosylamino)uracil reductase activity"/>
    <property type="evidence" value="ECO:0007669"/>
    <property type="project" value="InterPro"/>
</dbReference>
<protein>
    <recommendedName>
        <fullName evidence="1">Bacterial bifunctional deaminase-reductase C-terminal domain-containing protein</fullName>
    </recommendedName>
</protein>
<dbReference type="EMBL" id="BAHD01000096">
    <property type="protein sequence ID" value="GAB98041.1"/>
    <property type="molecule type" value="Genomic_DNA"/>
</dbReference>
<dbReference type="Pfam" id="PF01872">
    <property type="entry name" value="RibD_C"/>
    <property type="match status" value="1"/>
</dbReference>
<dbReference type="RefSeq" id="WP_006594573.1">
    <property type="nucleotide sequence ID" value="NZ_BAHD01000096.1"/>
</dbReference>
<dbReference type="InterPro" id="IPR002734">
    <property type="entry name" value="RibDG_C"/>
</dbReference>
<dbReference type="Gene3D" id="3.40.430.10">
    <property type="entry name" value="Dihydrofolate Reductase, subunit A"/>
    <property type="match status" value="1"/>
</dbReference>
<dbReference type="eggNOG" id="COG0262">
    <property type="taxonomic scope" value="Bacteria"/>
</dbReference>
<dbReference type="GO" id="GO:0009231">
    <property type="term" value="P:riboflavin biosynthetic process"/>
    <property type="evidence" value="ECO:0007669"/>
    <property type="project" value="InterPro"/>
</dbReference>
<proteinExistence type="predicted"/>
<keyword evidence="3" id="KW-1185">Reference proteome</keyword>
<dbReference type="SUPFAM" id="SSF53597">
    <property type="entry name" value="Dihydrofolate reductase-like"/>
    <property type="match status" value="1"/>
</dbReference>
<dbReference type="PANTHER" id="PTHR38011:SF2">
    <property type="entry name" value="BIFUNCTIONAL DEAMINASE-REDUCTASE DOMAIN PROTEIN"/>
    <property type="match status" value="1"/>
</dbReference>
<evidence type="ECO:0000259" key="1">
    <source>
        <dbReference type="Pfam" id="PF01872"/>
    </source>
</evidence>
<accession>K6WW30</accession>
<comment type="caution">
    <text evidence="2">The sequence shown here is derived from an EMBL/GenBank/DDBJ whole genome shotgun (WGS) entry which is preliminary data.</text>
</comment>
<dbReference type="InterPro" id="IPR050765">
    <property type="entry name" value="Riboflavin_Biosynth_HTPR"/>
</dbReference>
<dbReference type="STRING" id="1184609.KILIM_096_00060"/>
<feature type="domain" description="Bacterial bifunctional deaminase-reductase C-terminal" evidence="1">
    <location>
        <begin position="6"/>
        <end position="187"/>
    </location>
</feature>
<dbReference type="Proteomes" id="UP000008366">
    <property type="component" value="Unassembled WGS sequence"/>
</dbReference>
<dbReference type="InterPro" id="IPR024072">
    <property type="entry name" value="DHFR-like_dom_sf"/>
</dbReference>
<dbReference type="OrthoDB" id="7342392at2"/>